<accession>A0A0C9WVL9</accession>
<keyword evidence="2" id="KW-1185">Reference proteome</keyword>
<sequence length="59" mass="6520">MAASVNRLTIAVVPLYNYGPTLDLFVPAWSGLRPSTSAFGVQIMGYVEIRFNSKNWALD</sequence>
<organism evidence="1 2">
    <name type="scientific">Laccaria amethystina LaAM-08-1</name>
    <dbReference type="NCBI Taxonomy" id="1095629"/>
    <lineage>
        <taxon>Eukaryota</taxon>
        <taxon>Fungi</taxon>
        <taxon>Dikarya</taxon>
        <taxon>Basidiomycota</taxon>
        <taxon>Agaricomycotina</taxon>
        <taxon>Agaricomycetes</taxon>
        <taxon>Agaricomycetidae</taxon>
        <taxon>Agaricales</taxon>
        <taxon>Agaricineae</taxon>
        <taxon>Hydnangiaceae</taxon>
        <taxon>Laccaria</taxon>
    </lineage>
</organism>
<reference evidence="2" key="2">
    <citation type="submission" date="2015-01" db="EMBL/GenBank/DDBJ databases">
        <title>Evolutionary Origins and Diversification of the Mycorrhizal Mutualists.</title>
        <authorList>
            <consortium name="DOE Joint Genome Institute"/>
            <consortium name="Mycorrhizal Genomics Consortium"/>
            <person name="Kohler A."/>
            <person name="Kuo A."/>
            <person name="Nagy L.G."/>
            <person name="Floudas D."/>
            <person name="Copeland A."/>
            <person name="Barry K.W."/>
            <person name="Cichocki N."/>
            <person name="Veneault-Fourrey C."/>
            <person name="LaButti K."/>
            <person name="Lindquist E.A."/>
            <person name="Lipzen A."/>
            <person name="Lundell T."/>
            <person name="Morin E."/>
            <person name="Murat C."/>
            <person name="Riley R."/>
            <person name="Ohm R."/>
            <person name="Sun H."/>
            <person name="Tunlid A."/>
            <person name="Henrissat B."/>
            <person name="Grigoriev I.V."/>
            <person name="Hibbett D.S."/>
            <person name="Martin F."/>
        </authorList>
    </citation>
    <scope>NUCLEOTIDE SEQUENCE [LARGE SCALE GENOMIC DNA]</scope>
    <source>
        <strain evidence="2">LaAM-08-1</strain>
    </source>
</reference>
<dbReference type="AlphaFoldDB" id="A0A0C9WVL9"/>
<dbReference type="HOGENOM" id="CLU_2961130_0_0_1"/>
<name>A0A0C9WVL9_9AGAR</name>
<evidence type="ECO:0000313" key="1">
    <source>
        <dbReference type="EMBL" id="KIJ96525.1"/>
    </source>
</evidence>
<gene>
    <name evidence="1" type="ORF">K443DRAFT_281979</name>
</gene>
<evidence type="ECO:0000313" key="2">
    <source>
        <dbReference type="Proteomes" id="UP000054477"/>
    </source>
</evidence>
<protein>
    <submittedName>
        <fullName evidence="1">Uncharacterized protein</fullName>
    </submittedName>
</protein>
<dbReference type="Proteomes" id="UP000054477">
    <property type="component" value="Unassembled WGS sequence"/>
</dbReference>
<dbReference type="EMBL" id="KN838718">
    <property type="protein sequence ID" value="KIJ96525.1"/>
    <property type="molecule type" value="Genomic_DNA"/>
</dbReference>
<proteinExistence type="predicted"/>
<reference evidence="1 2" key="1">
    <citation type="submission" date="2014-04" db="EMBL/GenBank/DDBJ databases">
        <authorList>
            <consortium name="DOE Joint Genome Institute"/>
            <person name="Kuo A."/>
            <person name="Kohler A."/>
            <person name="Nagy L.G."/>
            <person name="Floudas D."/>
            <person name="Copeland A."/>
            <person name="Barry K.W."/>
            <person name="Cichocki N."/>
            <person name="Veneault-Fourrey C."/>
            <person name="LaButti K."/>
            <person name="Lindquist E.A."/>
            <person name="Lipzen A."/>
            <person name="Lundell T."/>
            <person name="Morin E."/>
            <person name="Murat C."/>
            <person name="Sun H."/>
            <person name="Tunlid A."/>
            <person name="Henrissat B."/>
            <person name="Grigoriev I.V."/>
            <person name="Hibbett D.S."/>
            <person name="Martin F."/>
            <person name="Nordberg H.P."/>
            <person name="Cantor M.N."/>
            <person name="Hua S.X."/>
        </authorList>
    </citation>
    <scope>NUCLEOTIDE SEQUENCE [LARGE SCALE GENOMIC DNA]</scope>
    <source>
        <strain evidence="1 2">LaAM-08-1</strain>
    </source>
</reference>